<dbReference type="CDD" id="cd00093">
    <property type="entry name" value="HTH_XRE"/>
    <property type="match status" value="1"/>
</dbReference>
<evidence type="ECO:0000313" key="5">
    <source>
        <dbReference type="EMBL" id="TDT41361.1"/>
    </source>
</evidence>
<keyword evidence="1" id="KW-0805">Transcription regulation</keyword>
<evidence type="ECO:0000256" key="3">
    <source>
        <dbReference type="ARBA" id="ARBA00023163"/>
    </source>
</evidence>
<protein>
    <submittedName>
        <fullName evidence="5">Helix-turn-helix protein</fullName>
    </submittedName>
</protein>
<gene>
    <name evidence="5" type="ORF">DES49_1444</name>
</gene>
<dbReference type="OrthoDB" id="9800901at2"/>
<accession>A0A4R7JSU8</accession>
<keyword evidence="2" id="KW-0238">DNA-binding</keyword>
<dbReference type="SMART" id="SM00530">
    <property type="entry name" value="HTH_XRE"/>
    <property type="match status" value="1"/>
</dbReference>
<keyword evidence="6" id="KW-1185">Reference proteome</keyword>
<reference evidence="5 6" key="1">
    <citation type="submission" date="2019-03" db="EMBL/GenBank/DDBJ databases">
        <title>Genomic Encyclopedia of Type Strains, Phase IV (KMG-IV): sequencing the most valuable type-strain genomes for metagenomic binning, comparative biology and taxonomic classification.</title>
        <authorList>
            <person name="Goeker M."/>
        </authorList>
    </citation>
    <scope>NUCLEOTIDE SEQUENCE [LARGE SCALE GENOMIC DNA]</scope>
    <source>
        <strain evidence="5 6">DSM 15505</strain>
    </source>
</reference>
<dbReference type="GO" id="GO:0005829">
    <property type="term" value="C:cytosol"/>
    <property type="evidence" value="ECO:0007669"/>
    <property type="project" value="TreeGrafter"/>
</dbReference>
<comment type="caution">
    <text evidence="5">The sequence shown here is derived from an EMBL/GenBank/DDBJ whole genome shotgun (WGS) entry which is preliminary data.</text>
</comment>
<keyword evidence="3" id="KW-0804">Transcription</keyword>
<dbReference type="PANTHER" id="PTHR46797:SF23">
    <property type="entry name" value="HTH-TYPE TRANSCRIPTIONAL REGULATOR SUTR"/>
    <property type="match status" value="1"/>
</dbReference>
<evidence type="ECO:0000259" key="4">
    <source>
        <dbReference type="PROSITE" id="PS50943"/>
    </source>
</evidence>
<evidence type="ECO:0000256" key="1">
    <source>
        <dbReference type="ARBA" id="ARBA00023015"/>
    </source>
</evidence>
<dbReference type="RefSeq" id="WP_133735732.1">
    <property type="nucleotide sequence ID" value="NZ_SOAX01000003.1"/>
</dbReference>
<evidence type="ECO:0000256" key="2">
    <source>
        <dbReference type="ARBA" id="ARBA00023125"/>
    </source>
</evidence>
<dbReference type="InterPro" id="IPR050807">
    <property type="entry name" value="TransReg_Diox_bact_type"/>
</dbReference>
<dbReference type="InterPro" id="IPR001387">
    <property type="entry name" value="Cro/C1-type_HTH"/>
</dbReference>
<feature type="domain" description="HTH cro/C1-type" evidence="4">
    <location>
        <begin position="12"/>
        <end position="66"/>
    </location>
</feature>
<dbReference type="Proteomes" id="UP000295830">
    <property type="component" value="Unassembled WGS sequence"/>
</dbReference>
<proteinExistence type="predicted"/>
<dbReference type="Pfam" id="PF01381">
    <property type="entry name" value="HTH_3"/>
    <property type="match status" value="1"/>
</dbReference>
<dbReference type="PANTHER" id="PTHR46797">
    <property type="entry name" value="HTH-TYPE TRANSCRIPTIONAL REGULATOR"/>
    <property type="match status" value="1"/>
</dbReference>
<dbReference type="GO" id="GO:0003677">
    <property type="term" value="F:DNA binding"/>
    <property type="evidence" value="ECO:0007669"/>
    <property type="project" value="UniProtKB-KW"/>
</dbReference>
<sequence>MKYNAKQFGINVREVRRNREISQDQLALRAGIDRSYMGRIERGQVNITLEKVYRLAEALDCSVRDLLP</sequence>
<dbReference type="InterPro" id="IPR010982">
    <property type="entry name" value="Lambda_DNA-bd_dom_sf"/>
</dbReference>
<dbReference type="GO" id="GO:0003700">
    <property type="term" value="F:DNA-binding transcription factor activity"/>
    <property type="evidence" value="ECO:0007669"/>
    <property type="project" value="TreeGrafter"/>
</dbReference>
<dbReference type="AlphaFoldDB" id="A0A4R7JSU8"/>
<dbReference type="PROSITE" id="PS50943">
    <property type="entry name" value="HTH_CROC1"/>
    <property type="match status" value="1"/>
</dbReference>
<organism evidence="5 6">
    <name type="scientific">Halospina denitrificans</name>
    <dbReference type="NCBI Taxonomy" id="332522"/>
    <lineage>
        <taxon>Bacteria</taxon>
        <taxon>Pseudomonadati</taxon>
        <taxon>Pseudomonadota</taxon>
        <taxon>Gammaproteobacteria</taxon>
        <taxon>Halospina</taxon>
    </lineage>
</organism>
<evidence type="ECO:0000313" key="6">
    <source>
        <dbReference type="Proteomes" id="UP000295830"/>
    </source>
</evidence>
<dbReference type="EMBL" id="SOAX01000003">
    <property type="protein sequence ID" value="TDT41361.1"/>
    <property type="molecule type" value="Genomic_DNA"/>
</dbReference>
<dbReference type="Gene3D" id="1.10.260.40">
    <property type="entry name" value="lambda repressor-like DNA-binding domains"/>
    <property type="match status" value="1"/>
</dbReference>
<name>A0A4R7JSU8_9GAMM</name>
<dbReference type="SUPFAM" id="SSF47413">
    <property type="entry name" value="lambda repressor-like DNA-binding domains"/>
    <property type="match status" value="1"/>
</dbReference>